<feature type="repeat" description="Pumilio" evidence="2">
    <location>
        <begin position="540"/>
        <end position="576"/>
    </location>
</feature>
<dbReference type="PROSITE" id="PS50302">
    <property type="entry name" value="PUM"/>
    <property type="match status" value="3"/>
</dbReference>
<dbReference type="GO" id="GO:0000288">
    <property type="term" value="P:nuclear-transcribed mRNA catabolic process, deadenylation-dependent decay"/>
    <property type="evidence" value="ECO:0007669"/>
    <property type="project" value="TreeGrafter"/>
</dbReference>
<feature type="region of interest" description="Disordered" evidence="3">
    <location>
        <begin position="874"/>
        <end position="920"/>
    </location>
</feature>
<keyword evidence="1" id="KW-0677">Repeat</keyword>
<organism evidence="5 6">
    <name type="scientific">Clavispora lusitaniae</name>
    <name type="common">Candida lusitaniae</name>
    <dbReference type="NCBI Taxonomy" id="36911"/>
    <lineage>
        <taxon>Eukaryota</taxon>
        <taxon>Fungi</taxon>
        <taxon>Dikarya</taxon>
        <taxon>Ascomycota</taxon>
        <taxon>Saccharomycotina</taxon>
        <taxon>Pichiomycetes</taxon>
        <taxon>Metschnikowiaceae</taxon>
        <taxon>Clavispora</taxon>
    </lineage>
</organism>
<dbReference type="PROSITE" id="PS50303">
    <property type="entry name" value="PUM_HD"/>
    <property type="match status" value="1"/>
</dbReference>
<sequence>MSYSPPTISLMVPDSQPSSARNRANSNPLAPFQPGSIEIPRNDLRPLENSLFGLSPSPDPHAMAANHPNGLASAPIGENTSASSSFLGPTPNRMRSGSLFSTHSIWNDDVLSQHSSHASGSLDVFAPEPAAGGPFGLPTRNRSHTTSGVGSVGGVGSMHNDRMAISPFLAPVSHDPSSSLLLDNLVSNLEVSGHTRSRAQTYSGVTPSIPEVPLSHIENGTTKQMSTAHPYGMPGHQHEFQANIKKPDGVTDANADFRLPPMNECRPVLLNDLNVADVVVGNGFEKPTQSLLFNNLPPFMDAASLHQLLCGTAGMAGRGIIAIHVGSTSATRMAMVDCISIDVAMALRARYDHVELLPSFVLQVAFARMMKKESSHSSPGSIQPSLGSMQSSGGLMSYSSGSSVPTPSTGSSKQSTTTKISSMRSQGSEKDFSSPISVASMEEVLVKTVSCLSSSTVDLKKVRSLIRNTSKFPKSSYKTSYSALPDPVAIRQFDSPKLRELRKILENNEKELASGSSSSSSDQEDLKALTQFELEELCVAMLDELPELCYDHIGNTVVQKLFTVVESPLIKLMMVKEIAPYLTQLGIHKNGTWAIQKIINLCQDDYQQKVIIARSLKPYSVKLFNDQFGNYVLQCCLKFGSPFNDFIFQTMIDNFLEISSGRFGARCIRTILETANDPKFSNKMAVSSEQLFLVASLIVEYANDLVLNNNGSLLITWFLDTFNGCRGMENDSRYNLLCNKFLPHLDKLCTHKLANLTILKILNNRVDLQAKQTIMDAIFGPFREYDLNDYGVEPASGLLESILAENQEHNAGPLFIFKILSSPTLSTFGESSSRYQQFVVNQVKRIIMEMKIVNLHPYKKLIDEIGLSVNRLNRSSSVGRKSKRGTGRGGSKSSPRNQGIPSQIQPQLAQSSMLPPPMGYLPKKTMNYNPYAPMPSQDFVGNGNMIEPDMRASYFDQHSQSFQQDMTVMQQLEQLSLSSAALGYASNPGTPHPSNQKSSFF</sequence>
<dbReference type="GO" id="GO:0003729">
    <property type="term" value="F:mRNA binding"/>
    <property type="evidence" value="ECO:0007669"/>
    <property type="project" value="UniProtKB-ARBA"/>
</dbReference>
<dbReference type="EMBL" id="LYUB02000002">
    <property type="protein sequence ID" value="OVF10568.1"/>
    <property type="molecule type" value="Genomic_DNA"/>
</dbReference>
<name>A0AA91Q3I9_CLALS</name>
<evidence type="ECO:0000256" key="1">
    <source>
        <dbReference type="ARBA" id="ARBA00022737"/>
    </source>
</evidence>
<dbReference type="InterPro" id="IPR052645">
    <property type="entry name" value="Pumilio_domain_protein"/>
</dbReference>
<feature type="region of interest" description="Disordered" evidence="3">
    <location>
        <begin position="1"/>
        <end position="77"/>
    </location>
</feature>
<dbReference type="PANTHER" id="PTHR47093:SF1">
    <property type="entry name" value="PROTEIN JSN1-RELATED"/>
    <property type="match status" value="1"/>
</dbReference>
<evidence type="ECO:0000313" key="6">
    <source>
        <dbReference type="Proteomes" id="UP000195602"/>
    </source>
</evidence>
<evidence type="ECO:0000259" key="4">
    <source>
        <dbReference type="PROSITE" id="PS50303"/>
    </source>
</evidence>
<feature type="compositionally biased region" description="Polar residues" evidence="3">
    <location>
        <begin position="15"/>
        <end position="28"/>
    </location>
</feature>
<feature type="repeat" description="Pumilio" evidence="2">
    <location>
        <begin position="615"/>
        <end position="653"/>
    </location>
</feature>
<evidence type="ECO:0000256" key="2">
    <source>
        <dbReference type="PROSITE-ProRule" id="PRU00317"/>
    </source>
</evidence>
<feature type="region of interest" description="Disordered" evidence="3">
    <location>
        <begin position="374"/>
        <end position="434"/>
    </location>
</feature>
<dbReference type="InterPro" id="IPR001313">
    <property type="entry name" value="Pumilio_RNA-bd_rpt"/>
</dbReference>
<dbReference type="Pfam" id="PF00806">
    <property type="entry name" value="PUF"/>
    <property type="match status" value="3"/>
</dbReference>
<feature type="compositionally biased region" description="Polar residues" evidence="3">
    <location>
        <begin position="987"/>
        <end position="1001"/>
    </location>
</feature>
<dbReference type="SMART" id="SM00025">
    <property type="entry name" value="Pumilio"/>
    <property type="match status" value="5"/>
</dbReference>
<feature type="domain" description="PUM-HD" evidence="4">
    <location>
        <begin position="479"/>
        <end position="869"/>
    </location>
</feature>
<dbReference type="Proteomes" id="UP000195602">
    <property type="component" value="Unassembled WGS sequence"/>
</dbReference>
<dbReference type="PANTHER" id="PTHR47093">
    <property type="entry name" value="PROTEIN JSN1-RELATED"/>
    <property type="match status" value="1"/>
</dbReference>
<proteinExistence type="predicted"/>
<comment type="caution">
    <text evidence="5">The sequence shown here is derived from an EMBL/GenBank/DDBJ whole genome shotgun (WGS) entry which is preliminary data.</text>
</comment>
<dbReference type="InterPro" id="IPR033133">
    <property type="entry name" value="PUM-HD"/>
</dbReference>
<protein>
    <recommendedName>
        <fullName evidence="4">PUM-HD domain-containing protein</fullName>
    </recommendedName>
</protein>
<feature type="repeat" description="Pumilio" evidence="2">
    <location>
        <begin position="577"/>
        <end position="613"/>
    </location>
</feature>
<reference evidence="5 6" key="1">
    <citation type="submission" date="2017-04" db="EMBL/GenBank/DDBJ databases">
        <title>Draft genome of the yeast Clavispora lusitaniae type strain CBS 6936.</title>
        <authorList>
            <person name="Durrens P."/>
            <person name="Klopp C."/>
            <person name="Biteau N."/>
            <person name="Fitton-Ouhabi V."/>
            <person name="Dementhon K."/>
            <person name="Accoceberry I."/>
            <person name="Sherman D.J."/>
            <person name="Noel T."/>
        </authorList>
    </citation>
    <scope>NUCLEOTIDE SEQUENCE [LARGE SCALE GENOMIC DNA]</scope>
    <source>
        <strain evidence="5 6">CBS 6936</strain>
    </source>
</reference>
<dbReference type="AlphaFoldDB" id="A0AA91Q3I9"/>
<dbReference type="InterPro" id="IPR016024">
    <property type="entry name" value="ARM-type_fold"/>
</dbReference>
<feature type="region of interest" description="Disordered" evidence="3">
    <location>
        <begin position="982"/>
        <end position="1001"/>
    </location>
</feature>
<evidence type="ECO:0000313" key="5">
    <source>
        <dbReference type="EMBL" id="OVF10568.1"/>
    </source>
</evidence>
<dbReference type="KEGG" id="clus:A9F13_02g03993"/>
<dbReference type="Gene3D" id="1.25.10.10">
    <property type="entry name" value="Leucine-rich Repeat Variant"/>
    <property type="match status" value="1"/>
</dbReference>
<evidence type="ECO:0000256" key="3">
    <source>
        <dbReference type="SAM" id="MobiDB-lite"/>
    </source>
</evidence>
<dbReference type="SUPFAM" id="SSF48371">
    <property type="entry name" value="ARM repeat"/>
    <property type="match status" value="1"/>
</dbReference>
<feature type="compositionally biased region" description="Low complexity" evidence="3">
    <location>
        <begin position="376"/>
        <end position="422"/>
    </location>
</feature>
<accession>A0AA91Q3I9</accession>
<gene>
    <name evidence="5" type="ORF">A9F13_02g03993</name>
</gene>
<dbReference type="InterPro" id="IPR011989">
    <property type="entry name" value="ARM-like"/>
</dbReference>
<feature type="compositionally biased region" description="Polar residues" evidence="3">
    <location>
        <begin position="897"/>
        <end position="913"/>
    </location>
</feature>